<evidence type="ECO:0000313" key="3">
    <source>
        <dbReference type="Proteomes" id="UP000297245"/>
    </source>
</evidence>
<dbReference type="AlphaFoldDB" id="A0A4S8LVY5"/>
<organism evidence="2 3">
    <name type="scientific">Dendrothele bispora (strain CBS 962.96)</name>
    <dbReference type="NCBI Taxonomy" id="1314807"/>
    <lineage>
        <taxon>Eukaryota</taxon>
        <taxon>Fungi</taxon>
        <taxon>Dikarya</taxon>
        <taxon>Basidiomycota</taxon>
        <taxon>Agaricomycotina</taxon>
        <taxon>Agaricomycetes</taxon>
        <taxon>Agaricomycetidae</taxon>
        <taxon>Agaricales</taxon>
        <taxon>Agaricales incertae sedis</taxon>
        <taxon>Dendrothele</taxon>
    </lineage>
</organism>
<dbReference type="EMBL" id="ML179240">
    <property type="protein sequence ID" value="THU93774.1"/>
    <property type="molecule type" value="Genomic_DNA"/>
</dbReference>
<dbReference type="Proteomes" id="UP000297245">
    <property type="component" value="Unassembled WGS sequence"/>
</dbReference>
<keyword evidence="3" id="KW-1185">Reference proteome</keyword>
<evidence type="ECO:0000313" key="2">
    <source>
        <dbReference type="EMBL" id="THU93774.1"/>
    </source>
</evidence>
<feature type="compositionally biased region" description="Polar residues" evidence="1">
    <location>
        <begin position="52"/>
        <end position="62"/>
    </location>
</feature>
<name>A0A4S8LVY5_DENBC</name>
<reference evidence="2 3" key="1">
    <citation type="journal article" date="2019" name="Nat. Ecol. Evol.">
        <title>Megaphylogeny resolves global patterns of mushroom evolution.</title>
        <authorList>
            <person name="Varga T."/>
            <person name="Krizsan K."/>
            <person name="Foldi C."/>
            <person name="Dima B."/>
            <person name="Sanchez-Garcia M."/>
            <person name="Sanchez-Ramirez S."/>
            <person name="Szollosi G.J."/>
            <person name="Szarkandi J.G."/>
            <person name="Papp V."/>
            <person name="Albert L."/>
            <person name="Andreopoulos W."/>
            <person name="Angelini C."/>
            <person name="Antonin V."/>
            <person name="Barry K.W."/>
            <person name="Bougher N.L."/>
            <person name="Buchanan P."/>
            <person name="Buyck B."/>
            <person name="Bense V."/>
            <person name="Catcheside P."/>
            <person name="Chovatia M."/>
            <person name="Cooper J."/>
            <person name="Damon W."/>
            <person name="Desjardin D."/>
            <person name="Finy P."/>
            <person name="Geml J."/>
            <person name="Haridas S."/>
            <person name="Hughes K."/>
            <person name="Justo A."/>
            <person name="Karasinski D."/>
            <person name="Kautmanova I."/>
            <person name="Kiss B."/>
            <person name="Kocsube S."/>
            <person name="Kotiranta H."/>
            <person name="LaButti K.M."/>
            <person name="Lechner B.E."/>
            <person name="Liimatainen K."/>
            <person name="Lipzen A."/>
            <person name="Lukacs Z."/>
            <person name="Mihaltcheva S."/>
            <person name="Morgado L.N."/>
            <person name="Niskanen T."/>
            <person name="Noordeloos M.E."/>
            <person name="Ohm R.A."/>
            <person name="Ortiz-Santana B."/>
            <person name="Ovrebo C."/>
            <person name="Racz N."/>
            <person name="Riley R."/>
            <person name="Savchenko A."/>
            <person name="Shiryaev A."/>
            <person name="Soop K."/>
            <person name="Spirin V."/>
            <person name="Szebenyi C."/>
            <person name="Tomsovsky M."/>
            <person name="Tulloss R.E."/>
            <person name="Uehling J."/>
            <person name="Grigoriev I.V."/>
            <person name="Vagvolgyi C."/>
            <person name="Papp T."/>
            <person name="Martin F.M."/>
            <person name="Miettinen O."/>
            <person name="Hibbett D.S."/>
            <person name="Nagy L.G."/>
        </authorList>
    </citation>
    <scope>NUCLEOTIDE SEQUENCE [LARGE SCALE GENOMIC DNA]</scope>
    <source>
        <strain evidence="2 3">CBS 962.96</strain>
    </source>
</reference>
<accession>A0A4S8LVY5</accession>
<gene>
    <name evidence="2" type="ORF">K435DRAFT_861216</name>
</gene>
<sequence>MNAAEKASISTVGTTTTTITEIEIKDTVEAWAITSINGYTAACQDSHILASKNPSGSQTSPKTRTKALRPPEGTFAPRPTFQHSTHSTYMMISFIQPKPKALARCLCSPG</sequence>
<proteinExistence type="predicted"/>
<evidence type="ECO:0000256" key="1">
    <source>
        <dbReference type="SAM" id="MobiDB-lite"/>
    </source>
</evidence>
<feature type="region of interest" description="Disordered" evidence="1">
    <location>
        <begin position="50"/>
        <end position="82"/>
    </location>
</feature>
<protein>
    <submittedName>
        <fullName evidence="2">Uncharacterized protein</fullName>
    </submittedName>
</protein>